<dbReference type="EnsemblPlants" id="PNT72531">
    <property type="protein sequence ID" value="PNT72531"/>
    <property type="gene ID" value="BRADI_2g45646v3"/>
</dbReference>
<gene>
    <name evidence="2" type="ORF">BRADI_2g45646v3</name>
</gene>
<evidence type="ECO:0000313" key="4">
    <source>
        <dbReference type="Proteomes" id="UP000008810"/>
    </source>
</evidence>
<proteinExistence type="predicted"/>
<evidence type="ECO:0000313" key="3">
    <source>
        <dbReference type="EnsemblPlants" id="PNT72531"/>
    </source>
</evidence>
<feature type="region of interest" description="Disordered" evidence="1">
    <location>
        <begin position="61"/>
        <end position="89"/>
    </location>
</feature>
<dbReference type="Gramene" id="PNT72531">
    <property type="protein sequence ID" value="PNT72531"/>
    <property type="gene ID" value="BRADI_2g45646v3"/>
</dbReference>
<reference evidence="2 3" key="1">
    <citation type="journal article" date="2010" name="Nature">
        <title>Genome sequencing and analysis of the model grass Brachypodium distachyon.</title>
        <authorList>
            <consortium name="International Brachypodium Initiative"/>
        </authorList>
    </citation>
    <scope>NUCLEOTIDE SEQUENCE [LARGE SCALE GENOMIC DNA]</scope>
    <source>
        <strain evidence="2 3">Bd21</strain>
    </source>
</reference>
<keyword evidence="4" id="KW-1185">Reference proteome</keyword>
<dbReference type="AlphaFoldDB" id="A0A2K2DE05"/>
<dbReference type="EMBL" id="CM000881">
    <property type="protein sequence ID" value="PNT72531.1"/>
    <property type="molecule type" value="Genomic_DNA"/>
</dbReference>
<reference evidence="3" key="3">
    <citation type="submission" date="2018-08" db="UniProtKB">
        <authorList>
            <consortium name="EnsemblPlants"/>
        </authorList>
    </citation>
    <scope>IDENTIFICATION</scope>
    <source>
        <strain evidence="3">cv. Bd21</strain>
    </source>
</reference>
<reference evidence="2" key="2">
    <citation type="submission" date="2017-06" db="EMBL/GenBank/DDBJ databases">
        <title>WGS assembly of Brachypodium distachyon.</title>
        <authorList>
            <consortium name="The International Brachypodium Initiative"/>
            <person name="Lucas S."/>
            <person name="Harmon-Smith M."/>
            <person name="Lail K."/>
            <person name="Tice H."/>
            <person name="Grimwood J."/>
            <person name="Bruce D."/>
            <person name="Barry K."/>
            <person name="Shu S."/>
            <person name="Lindquist E."/>
            <person name="Wang M."/>
            <person name="Pitluck S."/>
            <person name="Vogel J.P."/>
            <person name="Garvin D.F."/>
            <person name="Mockler T.C."/>
            <person name="Schmutz J."/>
            <person name="Rokhsar D."/>
            <person name="Bevan M.W."/>
        </authorList>
    </citation>
    <scope>NUCLEOTIDE SEQUENCE</scope>
    <source>
        <strain evidence="2">Bd21</strain>
    </source>
</reference>
<dbReference type="Proteomes" id="UP000008810">
    <property type="component" value="Chromosome 2"/>
</dbReference>
<evidence type="ECO:0000256" key="1">
    <source>
        <dbReference type="SAM" id="MobiDB-lite"/>
    </source>
</evidence>
<dbReference type="InParanoid" id="A0A2K2DE05"/>
<feature type="region of interest" description="Disordered" evidence="1">
    <location>
        <begin position="1"/>
        <end position="40"/>
    </location>
</feature>
<accession>A0A2K2DE05</accession>
<organism evidence="2">
    <name type="scientific">Brachypodium distachyon</name>
    <name type="common">Purple false brome</name>
    <name type="synonym">Trachynia distachya</name>
    <dbReference type="NCBI Taxonomy" id="15368"/>
    <lineage>
        <taxon>Eukaryota</taxon>
        <taxon>Viridiplantae</taxon>
        <taxon>Streptophyta</taxon>
        <taxon>Embryophyta</taxon>
        <taxon>Tracheophyta</taxon>
        <taxon>Spermatophyta</taxon>
        <taxon>Magnoliopsida</taxon>
        <taxon>Liliopsida</taxon>
        <taxon>Poales</taxon>
        <taxon>Poaceae</taxon>
        <taxon>BOP clade</taxon>
        <taxon>Pooideae</taxon>
        <taxon>Stipodae</taxon>
        <taxon>Brachypodieae</taxon>
        <taxon>Brachypodium</taxon>
    </lineage>
</organism>
<protein>
    <submittedName>
        <fullName evidence="2 3">Uncharacterized protein</fullName>
    </submittedName>
</protein>
<name>A0A2K2DE05_BRADI</name>
<evidence type="ECO:0000313" key="2">
    <source>
        <dbReference type="EMBL" id="PNT72531.1"/>
    </source>
</evidence>
<sequence length="216" mass="24167">MQENTRENMQQSDGRIEEERSSWTGRRRASRDEELGRGRCGAGLLTQRRGAWALGSDGLVRAGGRPASMSDVAATGKERQKAPASASGVLATGRDRRAWLRWICRRRSTATPTSASGVLAMGREKRAWLQRTHGWRRGVGCGRDWQGAAECEGLSRGRLDEQPPEEKFVSEAEERSEEFRWKIWWPGCRRCGGRHAAMVGRDEEKGMGLGRSVRAR</sequence>